<keyword evidence="1" id="KW-0233">DNA recombination</keyword>
<dbReference type="InterPro" id="IPR011010">
    <property type="entry name" value="DNA_brk_join_enz"/>
</dbReference>
<dbReference type="Gene3D" id="1.10.443.10">
    <property type="entry name" value="Intergrase catalytic core"/>
    <property type="match status" value="1"/>
</dbReference>
<comment type="caution">
    <text evidence="3">The sequence shown here is derived from an EMBL/GenBank/DDBJ whole genome shotgun (WGS) entry which is preliminary data.</text>
</comment>
<evidence type="ECO:0000313" key="4">
    <source>
        <dbReference type="Proteomes" id="UP001501371"/>
    </source>
</evidence>
<feature type="compositionally biased region" description="Basic residues" evidence="2">
    <location>
        <begin position="245"/>
        <end position="254"/>
    </location>
</feature>
<feature type="compositionally biased region" description="Basic residues" evidence="2">
    <location>
        <begin position="333"/>
        <end position="351"/>
    </location>
</feature>
<evidence type="ECO:0000256" key="2">
    <source>
        <dbReference type="SAM" id="MobiDB-lite"/>
    </source>
</evidence>
<reference evidence="3 4" key="1">
    <citation type="journal article" date="2019" name="Int. J. Syst. Evol. Microbiol.">
        <title>The Global Catalogue of Microorganisms (GCM) 10K type strain sequencing project: providing services to taxonomists for standard genome sequencing and annotation.</title>
        <authorList>
            <consortium name="The Broad Institute Genomics Platform"/>
            <consortium name="The Broad Institute Genome Sequencing Center for Infectious Disease"/>
            <person name="Wu L."/>
            <person name="Ma J."/>
        </authorList>
    </citation>
    <scope>NUCLEOTIDE SEQUENCE [LARGE SCALE GENOMIC DNA]</scope>
    <source>
        <strain evidence="3 4">JCM 12696</strain>
    </source>
</reference>
<dbReference type="EMBL" id="BAAAKV010000024">
    <property type="protein sequence ID" value="GAA1170633.1"/>
    <property type="molecule type" value="Genomic_DNA"/>
</dbReference>
<name>A0ABN1UVB8_9ACTN</name>
<evidence type="ECO:0000313" key="3">
    <source>
        <dbReference type="EMBL" id="GAA1170633.1"/>
    </source>
</evidence>
<gene>
    <name evidence="3" type="ORF">GCM10009654_29800</name>
</gene>
<protein>
    <recommendedName>
        <fullName evidence="5">Integrase</fullName>
    </recommendedName>
</protein>
<proteinExistence type="predicted"/>
<dbReference type="InterPro" id="IPR013762">
    <property type="entry name" value="Integrase-like_cat_sf"/>
</dbReference>
<evidence type="ECO:0000256" key="1">
    <source>
        <dbReference type="ARBA" id="ARBA00023172"/>
    </source>
</evidence>
<dbReference type="SUPFAM" id="SSF56349">
    <property type="entry name" value="DNA breaking-rejoining enzymes"/>
    <property type="match status" value="1"/>
</dbReference>
<sequence>MAIEPVTELGTGGALRLPRARVVPLTAPPPSYTAAVERYLTGAGIAKPSARIYRISLTKWGGILAGQPAPTGPARRGAKPPVFPVAAIDDPALPEVLAELAAARADEMDADTVNRELSIARKAIGWWQRQGWIEHDPTIGIERRRAPPDRTKALAENQIAALWHLDVALREKTFWKMLYESAARADEVLCLNVEDLYPQGKRGKITAKGGATEWIHWQSGTAQLLPRLIASRTRGPLFLTDRPSRNTHARRVPRNRPGPTLLPAGRGDLRGEHPAAGQPPRLTRGRRGPGRLNTPPAPPQRPHTRRRGRHLHPDAAGPLPPRLRPLPGTLRPARSRRGRPARRGTRPRRTSPHVTPLVCGW</sequence>
<organism evidence="3 4">
    <name type="scientific">Streptomyces hebeiensis</name>
    <dbReference type="NCBI Taxonomy" id="229486"/>
    <lineage>
        <taxon>Bacteria</taxon>
        <taxon>Bacillati</taxon>
        <taxon>Actinomycetota</taxon>
        <taxon>Actinomycetes</taxon>
        <taxon>Kitasatosporales</taxon>
        <taxon>Streptomycetaceae</taxon>
        <taxon>Streptomyces</taxon>
    </lineage>
</organism>
<dbReference type="RefSeq" id="WP_344275811.1">
    <property type="nucleotide sequence ID" value="NZ_BAAAKV010000024.1"/>
</dbReference>
<dbReference type="Proteomes" id="UP001501371">
    <property type="component" value="Unassembled WGS sequence"/>
</dbReference>
<keyword evidence="4" id="KW-1185">Reference proteome</keyword>
<feature type="region of interest" description="Disordered" evidence="2">
    <location>
        <begin position="237"/>
        <end position="361"/>
    </location>
</feature>
<evidence type="ECO:0008006" key="5">
    <source>
        <dbReference type="Google" id="ProtNLM"/>
    </source>
</evidence>
<accession>A0ABN1UVB8</accession>